<feature type="transmembrane region" description="Helical" evidence="7">
    <location>
        <begin position="262"/>
        <end position="280"/>
    </location>
</feature>
<dbReference type="PANTHER" id="PTHR32196">
    <property type="entry name" value="ABC TRANSPORTER PERMEASE PROTEIN YPHD-RELATED-RELATED"/>
    <property type="match status" value="1"/>
</dbReference>
<feature type="transmembrane region" description="Helical" evidence="7">
    <location>
        <begin position="142"/>
        <end position="161"/>
    </location>
</feature>
<evidence type="ECO:0000256" key="2">
    <source>
        <dbReference type="ARBA" id="ARBA00022475"/>
    </source>
</evidence>
<sequence length="347" mass="35947">MEDRAERQKEAPLSAITPQPTRRESSRVRAGQLLQRYGVLVALALLVLFGSLRYEGFLSTYNVFTVLGYNSMFGLVALGMAFVIMTGGIDLSVGSVAAFASVIAALLSPFGLWPALLGAVAAATLLGLINGVVVAYLKILPFVATLAMLLAARGLALLFAGNQSVSVDSEHGFTTLGQGNIGGVPFTAILLFVAFAVGAVVLRSTRFGRHVLAVGGNEEAARLMGLPVERTLVWVYVLSGALAGLAGVILASQFGAGQPTEGLGWELTAIAAVVVGGTLLTGGSGSIGSTLVGVLLLGIIFNILNFENGRGTISLSAYWQSVIRGAFLLLVVVLQNQLTRRRASGGG</sequence>
<keyword evidence="4 7" id="KW-1133">Transmembrane helix</keyword>
<evidence type="ECO:0000256" key="4">
    <source>
        <dbReference type="ARBA" id="ARBA00022989"/>
    </source>
</evidence>
<dbReference type="Proteomes" id="UP001064971">
    <property type="component" value="Chromosome"/>
</dbReference>
<feature type="transmembrane region" description="Helical" evidence="7">
    <location>
        <begin position="37"/>
        <end position="54"/>
    </location>
</feature>
<evidence type="ECO:0000256" key="3">
    <source>
        <dbReference type="ARBA" id="ARBA00022692"/>
    </source>
</evidence>
<feature type="region of interest" description="Disordered" evidence="6">
    <location>
        <begin position="1"/>
        <end position="24"/>
    </location>
</feature>
<evidence type="ECO:0000256" key="6">
    <source>
        <dbReference type="SAM" id="MobiDB-lite"/>
    </source>
</evidence>
<keyword evidence="5 7" id="KW-0472">Membrane</keyword>
<evidence type="ECO:0000256" key="1">
    <source>
        <dbReference type="ARBA" id="ARBA00004651"/>
    </source>
</evidence>
<keyword evidence="3 7" id="KW-0812">Transmembrane</keyword>
<evidence type="ECO:0000313" key="9">
    <source>
        <dbReference type="Proteomes" id="UP001064971"/>
    </source>
</evidence>
<feature type="transmembrane region" description="Helical" evidence="7">
    <location>
        <begin position="116"/>
        <end position="137"/>
    </location>
</feature>
<gene>
    <name evidence="8" type="ORF">DAETH_04540</name>
</gene>
<comment type="subcellular location">
    <subcellularLocation>
        <location evidence="1">Cell membrane</location>
        <topology evidence="1">Multi-pass membrane protein</topology>
    </subcellularLocation>
</comment>
<proteinExistence type="predicted"/>
<dbReference type="InterPro" id="IPR001851">
    <property type="entry name" value="ABC_transp_permease"/>
</dbReference>
<feature type="transmembrane region" description="Helical" evidence="7">
    <location>
        <begin position="232"/>
        <end position="256"/>
    </location>
</feature>
<feature type="transmembrane region" description="Helical" evidence="7">
    <location>
        <begin position="66"/>
        <end position="84"/>
    </location>
</feature>
<organism evidence="8 9">
    <name type="scientific">Deinococcus aetherius</name>
    <dbReference type="NCBI Taxonomy" id="200252"/>
    <lineage>
        <taxon>Bacteria</taxon>
        <taxon>Thermotogati</taxon>
        <taxon>Deinococcota</taxon>
        <taxon>Deinococci</taxon>
        <taxon>Deinococcales</taxon>
        <taxon>Deinococcaceae</taxon>
        <taxon>Deinococcus</taxon>
    </lineage>
</organism>
<dbReference type="CDD" id="cd06579">
    <property type="entry name" value="TM_PBP1_transp_AraH_like"/>
    <property type="match status" value="1"/>
</dbReference>
<reference evidence="8" key="1">
    <citation type="submission" date="2022-07" db="EMBL/GenBank/DDBJ databases">
        <title>Complete Genome Sequence of the Radioresistant Bacterium Deinococcus aetherius ST0316, Isolated from the Air Dust collected in Lower Stratosphere above Japan.</title>
        <authorList>
            <person name="Satoh K."/>
            <person name="Hagiwara K."/>
            <person name="Katsumata K."/>
            <person name="Kubo A."/>
            <person name="Yokobori S."/>
            <person name="Yamagishi A."/>
            <person name="Oono Y."/>
            <person name="Narumi I."/>
        </authorList>
    </citation>
    <scope>NUCLEOTIDE SEQUENCE</scope>
    <source>
        <strain evidence="8">ST0316</strain>
    </source>
</reference>
<keyword evidence="9" id="KW-1185">Reference proteome</keyword>
<protein>
    <submittedName>
        <fullName evidence="8">Sugar ABC transporter permease</fullName>
    </submittedName>
</protein>
<accession>A0ABM8A9X0</accession>
<evidence type="ECO:0000313" key="8">
    <source>
        <dbReference type="EMBL" id="BDP40485.1"/>
    </source>
</evidence>
<keyword evidence="2" id="KW-1003">Cell membrane</keyword>
<name>A0ABM8A9X0_9DEIO</name>
<feature type="transmembrane region" description="Helical" evidence="7">
    <location>
        <begin position="181"/>
        <end position="202"/>
    </location>
</feature>
<feature type="transmembrane region" description="Helical" evidence="7">
    <location>
        <begin position="91"/>
        <end position="110"/>
    </location>
</feature>
<dbReference type="PANTHER" id="PTHR32196:SF72">
    <property type="entry name" value="RIBOSE IMPORT PERMEASE PROTEIN RBSC"/>
    <property type="match status" value="1"/>
</dbReference>
<evidence type="ECO:0000256" key="7">
    <source>
        <dbReference type="SAM" id="Phobius"/>
    </source>
</evidence>
<dbReference type="EMBL" id="AP026560">
    <property type="protein sequence ID" value="BDP40485.1"/>
    <property type="molecule type" value="Genomic_DNA"/>
</dbReference>
<feature type="compositionally biased region" description="Basic and acidic residues" evidence="6">
    <location>
        <begin position="1"/>
        <end position="10"/>
    </location>
</feature>
<evidence type="ECO:0000256" key="5">
    <source>
        <dbReference type="ARBA" id="ARBA00023136"/>
    </source>
</evidence>
<dbReference type="Pfam" id="PF02653">
    <property type="entry name" value="BPD_transp_2"/>
    <property type="match status" value="1"/>
</dbReference>